<dbReference type="Pfam" id="PF12697">
    <property type="entry name" value="Abhydrolase_6"/>
    <property type="match status" value="1"/>
</dbReference>
<reference evidence="2" key="2">
    <citation type="submission" date="2020-09" db="EMBL/GenBank/DDBJ databases">
        <authorList>
            <person name="Sun Q."/>
            <person name="Zhou Y."/>
        </authorList>
    </citation>
    <scope>NUCLEOTIDE SEQUENCE</scope>
    <source>
        <strain evidence="2">CGMCC 1.12921</strain>
    </source>
</reference>
<gene>
    <name evidence="2" type="ORF">GCM10011342_00810</name>
</gene>
<dbReference type="Gene3D" id="3.40.50.1820">
    <property type="entry name" value="alpha/beta hydrolase"/>
    <property type="match status" value="1"/>
</dbReference>
<dbReference type="SUPFAM" id="SSF53474">
    <property type="entry name" value="alpha/beta-Hydrolases"/>
    <property type="match status" value="1"/>
</dbReference>
<reference evidence="2" key="1">
    <citation type="journal article" date="2014" name="Int. J. Syst. Evol. Microbiol.">
        <title>Complete genome sequence of Corynebacterium casei LMG S-19264T (=DSM 44701T), isolated from a smear-ripened cheese.</title>
        <authorList>
            <consortium name="US DOE Joint Genome Institute (JGI-PGF)"/>
            <person name="Walter F."/>
            <person name="Albersmeier A."/>
            <person name="Kalinowski J."/>
            <person name="Ruckert C."/>
        </authorList>
    </citation>
    <scope>NUCLEOTIDE SEQUENCE</scope>
    <source>
        <strain evidence="2">CGMCC 1.12921</strain>
    </source>
</reference>
<keyword evidence="2" id="KW-0378">Hydrolase</keyword>
<dbReference type="PANTHER" id="PTHR43798">
    <property type="entry name" value="MONOACYLGLYCEROL LIPASE"/>
    <property type="match status" value="1"/>
</dbReference>
<proteinExistence type="predicted"/>
<dbReference type="AlphaFoldDB" id="A0A8J2Y5W8"/>
<evidence type="ECO:0000313" key="2">
    <source>
        <dbReference type="EMBL" id="GGC95860.1"/>
    </source>
</evidence>
<dbReference type="InterPro" id="IPR050266">
    <property type="entry name" value="AB_hydrolase_sf"/>
</dbReference>
<keyword evidence="3" id="KW-1185">Reference proteome</keyword>
<dbReference type="EMBL" id="BMGH01000001">
    <property type="protein sequence ID" value="GGC95860.1"/>
    <property type="molecule type" value="Genomic_DNA"/>
</dbReference>
<sequence length="296" mass="31446">MHSTMVTLPDRGGDMHLRRWGDGAPSVVVLHANGLTALSYRQLIAPLAAEHDILAFDHRGHGRTGLPADPDDLRDWHVYADDAAALLAQHAQPAEGWTLIGHSMGAVTSLMVAASGRIPVRRIVMIEPVVVPVAAHWIARSPMRGVMREILPVARKAAARRASFPDAVAAKNSYAGKPFFARWADGVLDDYLADGLAHDGEAVRLACDPAWEAATFAAQGHSFWQALDAATAATNGRVSAIYAETGSTASGTSRIRLSGQGVRGIVLPAATHLAPQEYPAECAALIADIIRQPEAD</sequence>
<dbReference type="RefSeq" id="WP_188159332.1">
    <property type="nucleotide sequence ID" value="NZ_BMGH01000001.1"/>
</dbReference>
<comment type="caution">
    <text evidence="2">The sequence shown here is derived from an EMBL/GenBank/DDBJ whole genome shotgun (WGS) entry which is preliminary data.</text>
</comment>
<feature type="domain" description="AB hydrolase-1" evidence="1">
    <location>
        <begin position="27"/>
        <end position="284"/>
    </location>
</feature>
<accession>A0A8J2Y5W8</accession>
<protein>
    <submittedName>
        <fullName evidence="2">Alpha/beta hydrolase</fullName>
    </submittedName>
</protein>
<dbReference type="InterPro" id="IPR029058">
    <property type="entry name" value="AB_hydrolase_fold"/>
</dbReference>
<dbReference type="Proteomes" id="UP000613582">
    <property type="component" value="Unassembled WGS sequence"/>
</dbReference>
<name>A0A8J2Y5W8_9PROT</name>
<evidence type="ECO:0000313" key="3">
    <source>
        <dbReference type="Proteomes" id="UP000613582"/>
    </source>
</evidence>
<dbReference type="GO" id="GO:0016787">
    <property type="term" value="F:hydrolase activity"/>
    <property type="evidence" value="ECO:0007669"/>
    <property type="project" value="UniProtKB-KW"/>
</dbReference>
<evidence type="ECO:0000259" key="1">
    <source>
        <dbReference type="Pfam" id="PF12697"/>
    </source>
</evidence>
<dbReference type="GO" id="GO:0016020">
    <property type="term" value="C:membrane"/>
    <property type="evidence" value="ECO:0007669"/>
    <property type="project" value="TreeGrafter"/>
</dbReference>
<organism evidence="2 3">
    <name type="scientific">Aquisalinus flavus</name>
    <dbReference type="NCBI Taxonomy" id="1526572"/>
    <lineage>
        <taxon>Bacteria</taxon>
        <taxon>Pseudomonadati</taxon>
        <taxon>Pseudomonadota</taxon>
        <taxon>Alphaproteobacteria</taxon>
        <taxon>Parvularculales</taxon>
        <taxon>Parvularculaceae</taxon>
        <taxon>Aquisalinus</taxon>
    </lineage>
</organism>
<dbReference type="InterPro" id="IPR000073">
    <property type="entry name" value="AB_hydrolase_1"/>
</dbReference>
<dbReference type="PANTHER" id="PTHR43798:SF33">
    <property type="entry name" value="HYDROLASE, PUTATIVE (AFU_ORTHOLOGUE AFUA_2G14860)-RELATED"/>
    <property type="match status" value="1"/>
</dbReference>